<feature type="chain" id="PRO_5045581033" evidence="1">
    <location>
        <begin position="25"/>
        <end position="160"/>
    </location>
</feature>
<dbReference type="Proteomes" id="UP000826050">
    <property type="component" value="Chromosome"/>
</dbReference>
<protein>
    <submittedName>
        <fullName evidence="2">Copper chaperone PCu(A)C</fullName>
    </submittedName>
</protein>
<dbReference type="InterPro" id="IPR058248">
    <property type="entry name" value="Lxx211020-like"/>
</dbReference>
<sequence>MKRTIASSLFSLAALLSLPTLAQAEVTVTDPWVRATVPGQQATGAFMVLKSTDNAQLLGASSSLSKQVEVHEMAMDNEVMRMRQVEKIDLPADTAVDLKPGGYHIMLLGLDKQLEVGSSVDLTLEILNAAGQKEELKVHAPVRALNSKAGQGHHGAHGGH</sequence>
<dbReference type="Gene3D" id="2.60.40.1890">
    <property type="entry name" value="PCu(A)C copper chaperone"/>
    <property type="match status" value="1"/>
</dbReference>
<dbReference type="Pfam" id="PF04314">
    <property type="entry name" value="PCuAC"/>
    <property type="match status" value="1"/>
</dbReference>
<evidence type="ECO:0000256" key="1">
    <source>
        <dbReference type="SAM" id="SignalP"/>
    </source>
</evidence>
<dbReference type="SUPFAM" id="SSF110087">
    <property type="entry name" value="DR1885-like metal-binding protein"/>
    <property type="match status" value="1"/>
</dbReference>
<proteinExistence type="predicted"/>
<reference evidence="2 3" key="1">
    <citation type="submission" date="2020-02" db="EMBL/GenBank/DDBJ databases">
        <title>Partial ammonium oxidation to N2 by heterotrophic bacteria.</title>
        <authorList>
            <person name="Wu M."/>
        </authorList>
    </citation>
    <scope>NUCLEOTIDE SEQUENCE [LARGE SCALE GENOMIC DNA]</scope>
    <source>
        <strain evidence="2 3">HO-1</strain>
    </source>
</reference>
<dbReference type="PANTHER" id="PTHR36302:SF1">
    <property type="entry name" value="COPPER CHAPERONE PCU(A)C"/>
    <property type="match status" value="1"/>
</dbReference>
<keyword evidence="3" id="KW-1185">Reference proteome</keyword>
<feature type="signal peptide" evidence="1">
    <location>
        <begin position="1"/>
        <end position="24"/>
    </location>
</feature>
<evidence type="ECO:0000313" key="3">
    <source>
        <dbReference type="Proteomes" id="UP000826050"/>
    </source>
</evidence>
<dbReference type="InterPro" id="IPR007410">
    <property type="entry name" value="LpqE-like"/>
</dbReference>
<name>A0ABX8SUE4_9BURK</name>
<keyword evidence="1" id="KW-0732">Signal</keyword>
<accession>A0ABX8SUE4</accession>
<dbReference type="InterPro" id="IPR036182">
    <property type="entry name" value="PCuAC_sf"/>
</dbReference>
<dbReference type="EMBL" id="CP049362">
    <property type="protein sequence ID" value="QXX78670.1"/>
    <property type="molecule type" value="Genomic_DNA"/>
</dbReference>
<organism evidence="2 3">
    <name type="scientific">Alcaligenes ammonioxydans</name>
    <dbReference type="NCBI Taxonomy" id="2582914"/>
    <lineage>
        <taxon>Bacteria</taxon>
        <taxon>Pseudomonadati</taxon>
        <taxon>Pseudomonadota</taxon>
        <taxon>Betaproteobacteria</taxon>
        <taxon>Burkholderiales</taxon>
        <taxon>Alcaligenaceae</taxon>
        <taxon>Alcaligenes</taxon>
    </lineage>
</organism>
<dbReference type="PANTHER" id="PTHR36302">
    <property type="entry name" value="BLR7088 PROTEIN"/>
    <property type="match status" value="1"/>
</dbReference>
<dbReference type="RefSeq" id="WP_131071469.1">
    <property type="nucleotide sequence ID" value="NZ_CP049362.1"/>
</dbReference>
<evidence type="ECO:0000313" key="2">
    <source>
        <dbReference type="EMBL" id="QXX78670.1"/>
    </source>
</evidence>
<gene>
    <name evidence="2" type="ORF">FE795_06360</name>
</gene>